<evidence type="ECO:0000313" key="2">
    <source>
        <dbReference type="Proteomes" id="UP000887574"/>
    </source>
</evidence>
<evidence type="ECO:0000313" key="3">
    <source>
        <dbReference type="WBParaSite" id="jg11321"/>
    </source>
</evidence>
<feature type="region of interest" description="Disordered" evidence="1">
    <location>
        <begin position="75"/>
        <end position="98"/>
    </location>
</feature>
<keyword evidence="2" id="KW-1185">Reference proteome</keyword>
<name>A0A915CR50_9BILA</name>
<reference evidence="3" key="1">
    <citation type="submission" date="2022-11" db="UniProtKB">
        <authorList>
            <consortium name="WormBaseParasite"/>
        </authorList>
    </citation>
    <scope>IDENTIFICATION</scope>
</reference>
<evidence type="ECO:0000256" key="1">
    <source>
        <dbReference type="SAM" id="MobiDB-lite"/>
    </source>
</evidence>
<dbReference type="Proteomes" id="UP000887574">
    <property type="component" value="Unplaced"/>
</dbReference>
<proteinExistence type="predicted"/>
<accession>A0A915CR50</accession>
<dbReference type="AlphaFoldDB" id="A0A915CR50"/>
<organism evidence="2 3">
    <name type="scientific">Ditylenchus dipsaci</name>
    <dbReference type="NCBI Taxonomy" id="166011"/>
    <lineage>
        <taxon>Eukaryota</taxon>
        <taxon>Metazoa</taxon>
        <taxon>Ecdysozoa</taxon>
        <taxon>Nematoda</taxon>
        <taxon>Chromadorea</taxon>
        <taxon>Rhabditida</taxon>
        <taxon>Tylenchina</taxon>
        <taxon>Tylenchomorpha</taxon>
        <taxon>Sphaerularioidea</taxon>
        <taxon>Anguinidae</taxon>
        <taxon>Anguininae</taxon>
        <taxon>Ditylenchus</taxon>
    </lineage>
</organism>
<dbReference type="WBParaSite" id="jg11321">
    <property type="protein sequence ID" value="jg11321"/>
    <property type="gene ID" value="jg11321"/>
</dbReference>
<sequence>MDECTKALVALFHVCNKFKKLEGISEASKALDVGKELFEEIDSLRIEPLSLANVKEDLFKKINEIQGYLTKLKNIDSDSPEANKEKGSSTKKSKEKAVEAKKPVKLDVSSKLGVHQSSLQRFLSNVYLRNNILVVDWKHLNSCGDEKGCKLVKEMFCQTIKKRASSTEQ</sequence>
<protein>
    <submittedName>
        <fullName evidence="3">Uncharacterized protein</fullName>
    </submittedName>
</protein>
<feature type="compositionally biased region" description="Basic and acidic residues" evidence="1">
    <location>
        <begin position="75"/>
        <end position="88"/>
    </location>
</feature>